<sequence>MDYTVSPFRECLAESVIGFLEEKLGISFDDQTKSLTPIERRNIERELKQLKVTITYKKTCQMFMIMGLQEPSMKDEFFFIENLNHHDAKEIEVMEYLREKYGKEIIYKNLPCIDLSKKAKKKKIIDRTYSGISATEISTSGISTTGISPTSYLIFDLWLSCKRGWTEHQRRPQLQKRPPATEEGPAAPEEAPAAKEVPTVAEEALAAEDAIAAEDTLAAEDALAPKEAPAAVESAAAVEVPVAEQPSPHHH</sequence>
<accession>A0AAV7E6E4</accession>
<dbReference type="InterPro" id="IPR003100">
    <property type="entry name" value="PAZ_dom"/>
</dbReference>
<reference evidence="3 4" key="1">
    <citation type="submission" date="2021-07" db="EMBL/GenBank/DDBJ databases">
        <title>The Aristolochia fimbriata genome: insights into angiosperm evolution, floral development and chemical biosynthesis.</title>
        <authorList>
            <person name="Jiao Y."/>
        </authorList>
    </citation>
    <scope>NUCLEOTIDE SEQUENCE [LARGE SCALE GENOMIC DNA]</scope>
    <source>
        <strain evidence="3">IBCAS-2021</strain>
        <tissue evidence="3">Leaf</tissue>
    </source>
</reference>
<dbReference type="PANTHER" id="PTHR22891">
    <property type="entry name" value="EUKARYOTIC TRANSLATION INITIATION FACTOR 2C"/>
    <property type="match status" value="1"/>
</dbReference>
<evidence type="ECO:0000313" key="4">
    <source>
        <dbReference type="Proteomes" id="UP000825729"/>
    </source>
</evidence>
<proteinExistence type="predicted"/>
<evidence type="ECO:0000256" key="1">
    <source>
        <dbReference type="SAM" id="MobiDB-lite"/>
    </source>
</evidence>
<dbReference type="Gene3D" id="2.170.260.10">
    <property type="entry name" value="paz domain"/>
    <property type="match status" value="1"/>
</dbReference>
<organism evidence="3 4">
    <name type="scientific">Aristolochia fimbriata</name>
    <name type="common">White veined hardy Dutchman's pipe vine</name>
    <dbReference type="NCBI Taxonomy" id="158543"/>
    <lineage>
        <taxon>Eukaryota</taxon>
        <taxon>Viridiplantae</taxon>
        <taxon>Streptophyta</taxon>
        <taxon>Embryophyta</taxon>
        <taxon>Tracheophyta</taxon>
        <taxon>Spermatophyta</taxon>
        <taxon>Magnoliopsida</taxon>
        <taxon>Magnoliidae</taxon>
        <taxon>Piperales</taxon>
        <taxon>Aristolochiaceae</taxon>
        <taxon>Aristolochia</taxon>
    </lineage>
</organism>
<feature type="domain" description="PAZ" evidence="2">
    <location>
        <begin position="15"/>
        <end position="126"/>
    </location>
</feature>
<dbReference type="Proteomes" id="UP000825729">
    <property type="component" value="Unassembled WGS sequence"/>
</dbReference>
<evidence type="ECO:0000259" key="2">
    <source>
        <dbReference type="PROSITE" id="PS50821"/>
    </source>
</evidence>
<feature type="compositionally biased region" description="Low complexity" evidence="1">
    <location>
        <begin position="181"/>
        <end position="200"/>
    </location>
</feature>
<dbReference type="SUPFAM" id="SSF101690">
    <property type="entry name" value="PAZ domain"/>
    <property type="match status" value="1"/>
</dbReference>
<feature type="region of interest" description="Disordered" evidence="1">
    <location>
        <begin position="216"/>
        <end position="251"/>
    </location>
</feature>
<name>A0AAV7E6E4_ARIFI</name>
<dbReference type="CDD" id="cd02846">
    <property type="entry name" value="PAZ_argonaute_like"/>
    <property type="match status" value="1"/>
</dbReference>
<dbReference type="InterPro" id="IPR036085">
    <property type="entry name" value="PAZ_dom_sf"/>
</dbReference>
<dbReference type="AlphaFoldDB" id="A0AAV7E6E4"/>
<gene>
    <name evidence="3" type="ORF">H6P81_015674</name>
</gene>
<dbReference type="Pfam" id="PF02170">
    <property type="entry name" value="PAZ"/>
    <property type="match status" value="1"/>
</dbReference>
<protein>
    <recommendedName>
        <fullName evidence="2">PAZ domain-containing protein</fullName>
    </recommendedName>
</protein>
<evidence type="ECO:0000313" key="3">
    <source>
        <dbReference type="EMBL" id="KAG9444334.1"/>
    </source>
</evidence>
<dbReference type="PROSITE" id="PS50821">
    <property type="entry name" value="PAZ"/>
    <property type="match status" value="1"/>
</dbReference>
<feature type="region of interest" description="Disordered" evidence="1">
    <location>
        <begin position="169"/>
        <end position="200"/>
    </location>
</feature>
<comment type="caution">
    <text evidence="3">The sequence shown here is derived from an EMBL/GenBank/DDBJ whole genome shotgun (WGS) entry which is preliminary data.</text>
</comment>
<dbReference type="EMBL" id="JAINDJ010000006">
    <property type="protein sequence ID" value="KAG9444334.1"/>
    <property type="molecule type" value="Genomic_DNA"/>
</dbReference>
<dbReference type="GO" id="GO:0003723">
    <property type="term" value="F:RNA binding"/>
    <property type="evidence" value="ECO:0007669"/>
    <property type="project" value="InterPro"/>
</dbReference>
<keyword evidence="4" id="KW-1185">Reference proteome</keyword>